<comment type="caution">
    <text evidence="1">The sequence shown here is derived from an EMBL/GenBank/DDBJ whole genome shotgun (WGS) entry which is preliminary data.</text>
</comment>
<evidence type="ECO:0000313" key="1">
    <source>
        <dbReference type="EMBL" id="GAJ24149.1"/>
    </source>
</evidence>
<dbReference type="EMBL" id="BARW01038681">
    <property type="protein sequence ID" value="GAJ24149.1"/>
    <property type="molecule type" value="Genomic_DNA"/>
</dbReference>
<protein>
    <submittedName>
        <fullName evidence="1">Uncharacterized protein</fullName>
    </submittedName>
</protein>
<dbReference type="AlphaFoldDB" id="X1V384"/>
<name>X1V384_9ZZZZ</name>
<reference evidence="1" key="1">
    <citation type="journal article" date="2014" name="Front. Microbiol.">
        <title>High frequency of phylogenetically diverse reductive dehalogenase-homologous genes in deep subseafloor sedimentary metagenomes.</title>
        <authorList>
            <person name="Kawai M."/>
            <person name="Futagami T."/>
            <person name="Toyoda A."/>
            <person name="Takaki Y."/>
            <person name="Nishi S."/>
            <person name="Hori S."/>
            <person name="Arai W."/>
            <person name="Tsubouchi T."/>
            <person name="Morono Y."/>
            <person name="Uchiyama I."/>
            <person name="Ito T."/>
            <person name="Fujiyama A."/>
            <person name="Inagaki F."/>
            <person name="Takami H."/>
        </authorList>
    </citation>
    <scope>NUCLEOTIDE SEQUENCE</scope>
    <source>
        <strain evidence="1">Expedition CK06-06</strain>
    </source>
</reference>
<gene>
    <name evidence="1" type="ORF">S12H4_59271</name>
</gene>
<proteinExistence type="predicted"/>
<organism evidence="1">
    <name type="scientific">marine sediment metagenome</name>
    <dbReference type="NCBI Taxonomy" id="412755"/>
    <lineage>
        <taxon>unclassified sequences</taxon>
        <taxon>metagenomes</taxon>
        <taxon>ecological metagenomes</taxon>
    </lineage>
</organism>
<sequence>MRNILFQFSNNLGGSTGAIASFVFNTVPGSWIVAGGYNDSPTGFLRHHPKAYDRGRGSLGTEVYLYPVTGNYLSGG</sequence>
<accession>X1V384</accession>